<dbReference type="EMBL" id="OX291500">
    <property type="protein sequence ID" value="CAI1525652.1"/>
    <property type="molecule type" value="Genomic_DNA"/>
</dbReference>
<evidence type="ECO:0000256" key="5">
    <source>
        <dbReference type="ARBA" id="ARBA00022946"/>
    </source>
</evidence>
<dbReference type="Proteomes" id="UP001152964">
    <property type="component" value="Chromosome 10"/>
</dbReference>
<dbReference type="PANTHER" id="PTHR31404">
    <property type="entry name" value="MITOCHONDRIAL GENOME MAINTENANCE PROTEIN MGM101"/>
    <property type="match status" value="1"/>
</dbReference>
<keyword evidence="8" id="KW-0234">DNA repair</keyword>
<protein>
    <recommendedName>
        <fullName evidence="3">Mitochondrial genome maintenance protein MGM101</fullName>
    </recommendedName>
</protein>
<name>A0ABN8VI39_SACEU</name>
<organism evidence="11 12">
    <name type="scientific">Saccharomyces eubayanus</name>
    <name type="common">Yeast</name>
    <dbReference type="NCBI Taxonomy" id="1080349"/>
    <lineage>
        <taxon>Eukaryota</taxon>
        <taxon>Fungi</taxon>
        <taxon>Dikarya</taxon>
        <taxon>Ascomycota</taxon>
        <taxon>Saccharomycotina</taxon>
        <taxon>Saccharomycetes</taxon>
        <taxon>Saccharomycetales</taxon>
        <taxon>Saccharomycetaceae</taxon>
        <taxon>Saccharomyces</taxon>
    </lineage>
</organism>
<reference evidence="11" key="1">
    <citation type="submission" date="2022-08" db="EMBL/GenBank/DDBJ databases">
        <authorList>
            <person name="Byrne P K."/>
        </authorList>
    </citation>
    <scope>NUCLEOTIDE SEQUENCE</scope>
    <source>
        <strain evidence="11">UCD650</strain>
    </source>
</reference>
<keyword evidence="12" id="KW-1185">Reference proteome</keyword>
<keyword evidence="7" id="KW-0496">Mitochondrion</keyword>
<dbReference type="PANTHER" id="PTHR31404:SF0">
    <property type="entry name" value="MITOCHONDRIAL GENOME MAINTENANCE PROTEIN MGM101"/>
    <property type="match status" value="1"/>
</dbReference>
<feature type="region of interest" description="Disordered" evidence="10">
    <location>
        <begin position="50"/>
        <end position="94"/>
    </location>
</feature>
<dbReference type="InterPro" id="IPR009446">
    <property type="entry name" value="Mgm101"/>
</dbReference>
<proteinExistence type="inferred from homology"/>
<evidence type="ECO:0000256" key="1">
    <source>
        <dbReference type="ARBA" id="ARBA00004436"/>
    </source>
</evidence>
<evidence type="ECO:0000313" key="12">
    <source>
        <dbReference type="Proteomes" id="UP001152964"/>
    </source>
</evidence>
<evidence type="ECO:0000313" key="11">
    <source>
        <dbReference type="EMBL" id="CAI1525652.1"/>
    </source>
</evidence>
<keyword evidence="6" id="KW-0238">DNA-binding</keyword>
<evidence type="ECO:0000256" key="10">
    <source>
        <dbReference type="SAM" id="MobiDB-lite"/>
    </source>
</evidence>
<evidence type="ECO:0000256" key="7">
    <source>
        <dbReference type="ARBA" id="ARBA00023128"/>
    </source>
</evidence>
<keyword evidence="5" id="KW-0809">Transit peptide</keyword>
<evidence type="ECO:0000256" key="9">
    <source>
        <dbReference type="ARBA" id="ARBA00023271"/>
    </source>
</evidence>
<keyword evidence="9" id="KW-1135">Mitochondrion nucleoid</keyword>
<evidence type="ECO:0000256" key="8">
    <source>
        <dbReference type="ARBA" id="ARBA00023204"/>
    </source>
</evidence>
<evidence type="ECO:0000256" key="6">
    <source>
        <dbReference type="ARBA" id="ARBA00023125"/>
    </source>
</evidence>
<evidence type="ECO:0000256" key="4">
    <source>
        <dbReference type="ARBA" id="ARBA00022763"/>
    </source>
</evidence>
<feature type="compositionally biased region" description="Polar residues" evidence="10">
    <location>
        <begin position="69"/>
        <end position="92"/>
    </location>
</feature>
<gene>
    <name evidence="11" type="primary">U6500J03340</name>
    <name evidence="11" type="ORF">SEUBUCD650_0J03340</name>
</gene>
<evidence type="ECO:0000256" key="2">
    <source>
        <dbReference type="ARBA" id="ARBA00007053"/>
    </source>
</evidence>
<dbReference type="Pfam" id="PF06420">
    <property type="entry name" value="Mgm101p"/>
    <property type="match status" value="1"/>
</dbReference>
<accession>A0ABN8VI39</accession>
<keyword evidence="4" id="KW-0227">DNA damage</keyword>
<comment type="similarity">
    <text evidence="2">Belongs to the MGM101 family.</text>
</comment>
<comment type="subcellular location">
    <subcellularLocation>
        <location evidence="1">Mitochondrion matrix</location>
        <location evidence="1">Mitochondrion nucleoid</location>
    </subcellularLocation>
</comment>
<sequence>MMRTTLRIRGHASHVAQVCQMRTAASSAGTAAAGTAGIVKKSYNSTESKSAFAAKPEASNGNGMKEYSGSLNTRLEGTPLESRSTPTNTLNGSHKPVREEIDWYTSWYGLGMKPFESQVQKELVQPLEPKDIEVKPDGLIYLPEIKYRRILNKAFGAGGWGLVPRSETIVTSKLVTREYGLICHGQLISVARGEQDYFNESGIPTATEGCKSNALMRCCKDLGVGSELWDPVFIKKFKVEHCTEKFVEHVTTKRKKKIWLRKDRQVEYPYK</sequence>
<evidence type="ECO:0000256" key="3">
    <source>
        <dbReference type="ARBA" id="ARBA00013628"/>
    </source>
</evidence>